<comment type="similarity">
    <text evidence="3 4">Belongs to the universal ribosomal protein uS15 family.</text>
</comment>
<keyword evidence="1 3" id="KW-0689">Ribosomal protein</keyword>
<evidence type="ECO:0000256" key="2">
    <source>
        <dbReference type="ARBA" id="ARBA00023274"/>
    </source>
</evidence>
<dbReference type="PANTHER" id="PTHR23321:SF26">
    <property type="entry name" value="SMALL RIBOSOMAL SUBUNIT PROTEIN US15M"/>
    <property type="match status" value="1"/>
</dbReference>
<keyword evidence="3 5" id="KW-0699">rRNA-binding</keyword>
<dbReference type="GO" id="GO:0019843">
    <property type="term" value="F:rRNA binding"/>
    <property type="evidence" value="ECO:0007669"/>
    <property type="project" value="UniProtKB-UniRule"/>
</dbReference>
<dbReference type="HAMAP" id="MF_01343_B">
    <property type="entry name" value="Ribosomal_uS15_B"/>
    <property type="match status" value="1"/>
</dbReference>
<dbReference type="GO" id="GO:0022627">
    <property type="term" value="C:cytosolic small ribosomal subunit"/>
    <property type="evidence" value="ECO:0007669"/>
    <property type="project" value="TreeGrafter"/>
</dbReference>
<dbReference type="Pfam" id="PF00312">
    <property type="entry name" value="Ribosomal_S15"/>
    <property type="match status" value="1"/>
</dbReference>
<dbReference type="GO" id="GO:0006412">
    <property type="term" value="P:translation"/>
    <property type="evidence" value="ECO:0007669"/>
    <property type="project" value="UniProtKB-UniRule"/>
</dbReference>
<organism evidence="6 7">
    <name type="scientific">Candidatus Ureaplasma intestinipullorum</name>
    <dbReference type="NCBI Taxonomy" id="2838770"/>
    <lineage>
        <taxon>Bacteria</taxon>
        <taxon>Bacillati</taxon>
        <taxon>Mycoplasmatota</taxon>
        <taxon>Mycoplasmoidales</taxon>
        <taxon>Mycoplasmoidaceae</taxon>
        <taxon>Ureaplasma</taxon>
    </lineage>
</organism>
<comment type="subunit">
    <text evidence="3">Part of the 30S ribosomal subunit. Forms a bridge to the 50S subunit in the 70S ribosome, contacting the 23S rRNA.</text>
</comment>
<sequence>MSISKQTKAELILKFGGNEKNTGKTEVQIAILTEEIIRLTQHLINNKKDKISKSGLYQKVAQRKKLLAYLERNDIERYRNIIKALNLRG</sequence>
<evidence type="ECO:0000256" key="4">
    <source>
        <dbReference type="RuleBase" id="RU003919"/>
    </source>
</evidence>
<accession>A0A9E2KX66</accession>
<dbReference type="Proteomes" id="UP000824247">
    <property type="component" value="Unassembled WGS sequence"/>
</dbReference>
<dbReference type="InterPro" id="IPR009068">
    <property type="entry name" value="uS15_NS1_RNA-bd_sf"/>
</dbReference>
<dbReference type="Gene3D" id="6.10.250.3130">
    <property type="match status" value="1"/>
</dbReference>
<evidence type="ECO:0000256" key="3">
    <source>
        <dbReference type="HAMAP-Rule" id="MF_01343"/>
    </source>
</evidence>
<proteinExistence type="inferred from homology"/>
<evidence type="ECO:0000256" key="5">
    <source>
        <dbReference type="RuleBase" id="RU004524"/>
    </source>
</evidence>
<dbReference type="Gene3D" id="1.10.287.10">
    <property type="entry name" value="S15/NS1, RNA-binding"/>
    <property type="match status" value="1"/>
</dbReference>
<name>A0A9E2KX66_9BACT</name>
<comment type="function">
    <text evidence="3 5">One of the primary rRNA binding proteins, it binds directly to 16S rRNA where it helps nucleate assembly of the platform of the 30S subunit by binding and bridging several RNA helices of the 16S rRNA.</text>
</comment>
<evidence type="ECO:0000313" key="7">
    <source>
        <dbReference type="Proteomes" id="UP000824247"/>
    </source>
</evidence>
<dbReference type="PANTHER" id="PTHR23321">
    <property type="entry name" value="RIBOSOMAL PROTEIN S15, BACTERIAL AND ORGANELLAR"/>
    <property type="match status" value="1"/>
</dbReference>
<evidence type="ECO:0000313" key="6">
    <source>
        <dbReference type="EMBL" id="MBU3830727.1"/>
    </source>
</evidence>
<dbReference type="EMBL" id="JAHLFM010000017">
    <property type="protein sequence ID" value="MBU3830727.1"/>
    <property type="molecule type" value="Genomic_DNA"/>
</dbReference>
<dbReference type="InterPro" id="IPR005290">
    <property type="entry name" value="Ribosomal_uS15_bac-type"/>
</dbReference>
<gene>
    <name evidence="3 6" type="primary">rpsO</name>
    <name evidence="6" type="ORF">H9897_01000</name>
</gene>
<comment type="caution">
    <text evidence="6">The sequence shown here is derived from an EMBL/GenBank/DDBJ whole genome shotgun (WGS) entry which is preliminary data.</text>
</comment>
<dbReference type="InterPro" id="IPR000589">
    <property type="entry name" value="Ribosomal_uS15"/>
</dbReference>
<dbReference type="SMART" id="SM01387">
    <property type="entry name" value="Ribosomal_S15"/>
    <property type="match status" value="1"/>
</dbReference>
<dbReference type="SUPFAM" id="SSF47060">
    <property type="entry name" value="S15/NS1 RNA-binding domain"/>
    <property type="match status" value="1"/>
</dbReference>
<reference evidence="6" key="2">
    <citation type="submission" date="2021-04" db="EMBL/GenBank/DDBJ databases">
        <authorList>
            <person name="Gilroy R."/>
        </authorList>
    </citation>
    <scope>NUCLEOTIDE SEQUENCE</scope>
    <source>
        <strain evidence="6">A5-1222</strain>
    </source>
</reference>
<dbReference type="GO" id="GO:0003735">
    <property type="term" value="F:structural constituent of ribosome"/>
    <property type="evidence" value="ECO:0007669"/>
    <property type="project" value="InterPro"/>
</dbReference>
<dbReference type="PROSITE" id="PS00362">
    <property type="entry name" value="RIBOSOMAL_S15"/>
    <property type="match status" value="1"/>
</dbReference>
<comment type="function">
    <text evidence="3">Forms an intersubunit bridge (bridge B4) with the 23S rRNA of the 50S subunit in the ribosome.</text>
</comment>
<reference evidence="6" key="1">
    <citation type="journal article" date="2021" name="PeerJ">
        <title>Extensive microbial diversity within the chicken gut microbiome revealed by metagenomics and culture.</title>
        <authorList>
            <person name="Gilroy R."/>
            <person name="Ravi A."/>
            <person name="Getino M."/>
            <person name="Pursley I."/>
            <person name="Horton D.L."/>
            <person name="Alikhan N.F."/>
            <person name="Baker D."/>
            <person name="Gharbi K."/>
            <person name="Hall N."/>
            <person name="Watson M."/>
            <person name="Adriaenssens E.M."/>
            <person name="Foster-Nyarko E."/>
            <person name="Jarju S."/>
            <person name="Secka A."/>
            <person name="Antonio M."/>
            <person name="Oren A."/>
            <person name="Chaudhuri R.R."/>
            <person name="La Ragione R."/>
            <person name="Hildebrand F."/>
            <person name="Pallen M.J."/>
        </authorList>
    </citation>
    <scope>NUCLEOTIDE SEQUENCE</scope>
    <source>
        <strain evidence="6">A5-1222</strain>
    </source>
</reference>
<protein>
    <recommendedName>
        <fullName evidence="3">Small ribosomal subunit protein uS15</fullName>
    </recommendedName>
</protein>
<dbReference type="NCBIfam" id="TIGR00952">
    <property type="entry name" value="S15_bact"/>
    <property type="match status" value="1"/>
</dbReference>
<keyword evidence="3 5" id="KW-0694">RNA-binding</keyword>
<evidence type="ECO:0000256" key="1">
    <source>
        <dbReference type="ARBA" id="ARBA00022980"/>
    </source>
</evidence>
<dbReference type="CDD" id="cd00353">
    <property type="entry name" value="Ribosomal_S15p_S13e"/>
    <property type="match status" value="1"/>
</dbReference>
<dbReference type="AlphaFoldDB" id="A0A9E2KX66"/>
<keyword evidence="2 3" id="KW-0687">Ribonucleoprotein</keyword>